<comment type="catalytic activity">
    <reaction evidence="6 7">
        <text>orotidine 5'-phosphate + H(+) = UMP + CO2</text>
        <dbReference type="Rhea" id="RHEA:11596"/>
        <dbReference type="ChEBI" id="CHEBI:15378"/>
        <dbReference type="ChEBI" id="CHEBI:16526"/>
        <dbReference type="ChEBI" id="CHEBI:57538"/>
        <dbReference type="ChEBI" id="CHEBI:57865"/>
        <dbReference type="EC" id="4.1.1.23"/>
    </reaction>
</comment>
<evidence type="ECO:0000313" key="10">
    <source>
        <dbReference type="Proteomes" id="UP000824175"/>
    </source>
</evidence>
<comment type="similarity">
    <text evidence="2 7">Belongs to the OMP decarboxylase family. Type 2 subfamily.</text>
</comment>
<proteinExistence type="inferred from homology"/>
<feature type="active site" description="Proton donor" evidence="7">
    <location>
        <position position="97"/>
    </location>
</feature>
<dbReference type="CDD" id="cd04725">
    <property type="entry name" value="OMP_decarboxylase_like"/>
    <property type="match status" value="1"/>
</dbReference>
<dbReference type="PANTHER" id="PTHR43375:SF1">
    <property type="entry name" value="OROTIDINE 5'-PHOSPHATE DECARBOXYLASE"/>
    <property type="match status" value="1"/>
</dbReference>
<dbReference type="Pfam" id="PF00215">
    <property type="entry name" value="OMPdecase"/>
    <property type="match status" value="1"/>
</dbReference>
<comment type="caution">
    <text evidence="9">The sequence shown here is derived from an EMBL/GenBank/DDBJ whole genome shotgun (WGS) entry which is preliminary data.</text>
</comment>
<dbReference type="InterPro" id="IPR018089">
    <property type="entry name" value="OMPdecase_AS"/>
</dbReference>
<dbReference type="Gene3D" id="3.20.20.70">
    <property type="entry name" value="Aldolase class I"/>
    <property type="match status" value="1"/>
</dbReference>
<dbReference type="PANTHER" id="PTHR43375">
    <property type="entry name" value="OROTIDINE 5'-PHOSPHATE DECARBOXYLASE"/>
    <property type="match status" value="1"/>
</dbReference>
<dbReference type="GO" id="GO:0006207">
    <property type="term" value="P:'de novo' pyrimidine nucleobase biosynthetic process"/>
    <property type="evidence" value="ECO:0007669"/>
    <property type="project" value="InterPro"/>
</dbReference>
<dbReference type="InterPro" id="IPR001754">
    <property type="entry name" value="OMPdeCOase_dom"/>
</dbReference>
<evidence type="ECO:0000256" key="5">
    <source>
        <dbReference type="ARBA" id="ARBA00023239"/>
    </source>
</evidence>
<dbReference type="AlphaFoldDB" id="A0A9D1HMK4"/>
<gene>
    <name evidence="7 9" type="primary">pyrF</name>
    <name evidence="9" type="ORF">IAD15_00200</name>
</gene>
<dbReference type="PROSITE" id="PS00156">
    <property type="entry name" value="OMPDECASE"/>
    <property type="match status" value="1"/>
</dbReference>
<evidence type="ECO:0000256" key="2">
    <source>
        <dbReference type="ARBA" id="ARBA00008847"/>
    </source>
</evidence>
<dbReference type="Proteomes" id="UP000824175">
    <property type="component" value="Unassembled WGS sequence"/>
</dbReference>
<dbReference type="EC" id="4.1.1.23" evidence="7"/>
<dbReference type="SMART" id="SM00934">
    <property type="entry name" value="OMPdecase"/>
    <property type="match status" value="1"/>
</dbReference>
<dbReference type="GO" id="GO:0004590">
    <property type="term" value="F:orotidine-5'-phosphate decarboxylase activity"/>
    <property type="evidence" value="ECO:0007669"/>
    <property type="project" value="UniProtKB-UniRule"/>
</dbReference>
<keyword evidence="3 7" id="KW-0210">Decarboxylase</keyword>
<reference evidence="9" key="2">
    <citation type="journal article" date="2021" name="PeerJ">
        <title>Extensive microbial diversity within the chicken gut microbiome revealed by metagenomics and culture.</title>
        <authorList>
            <person name="Gilroy R."/>
            <person name="Ravi A."/>
            <person name="Getino M."/>
            <person name="Pursley I."/>
            <person name="Horton D.L."/>
            <person name="Alikhan N.F."/>
            <person name="Baker D."/>
            <person name="Gharbi K."/>
            <person name="Hall N."/>
            <person name="Watson M."/>
            <person name="Adriaenssens E.M."/>
            <person name="Foster-Nyarko E."/>
            <person name="Jarju S."/>
            <person name="Secka A."/>
            <person name="Antonio M."/>
            <person name="Oren A."/>
            <person name="Chaudhuri R.R."/>
            <person name="La Ragione R."/>
            <person name="Hildebrand F."/>
            <person name="Pallen M.J."/>
        </authorList>
    </citation>
    <scope>NUCLEOTIDE SEQUENCE</scope>
    <source>
        <strain evidence="9">CHK195-11698</strain>
    </source>
</reference>
<evidence type="ECO:0000256" key="7">
    <source>
        <dbReference type="HAMAP-Rule" id="MF_01215"/>
    </source>
</evidence>
<feature type="domain" description="Orotidine 5'-phosphate decarboxylase" evidence="8">
    <location>
        <begin position="17"/>
        <end position="259"/>
    </location>
</feature>
<evidence type="ECO:0000256" key="3">
    <source>
        <dbReference type="ARBA" id="ARBA00022793"/>
    </source>
</evidence>
<dbReference type="NCBIfam" id="TIGR02127">
    <property type="entry name" value="pyrF_sub2"/>
    <property type="match status" value="1"/>
</dbReference>
<sequence>MSWKTRMNEKIIQKDSCLVVGLDPIPSYFPEALPGGSIPEKIVHFNRMVIDAVADQCVAVKPQSAYYEIYGSQGILALEKTIAYAKQKGLLVILDAKRGDIGSTCEAYAKAYLEEGPLSVDALTVHPYLGRDGLLPFIHQAKAHEKGIFVLVKTSNPSSGDLQDLELPDHQLVYQKIARMLAELDDGQVVGAVVGGTYPQAAQQVRQQLPETCFLVPGYGAQGARGKDLTGFYDAQGFGALISASRSILYPAYGSKEDLTKRSLKDYGYLVREAALQAKQDINAYR</sequence>
<protein>
    <recommendedName>
        <fullName evidence="7">Orotidine 5'-phosphate decarboxylase</fullName>
        <ecNumber evidence="7">4.1.1.23</ecNumber>
    </recommendedName>
    <alternativeName>
        <fullName evidence="7">OMP decarboxylase</fullName>
        <shortName evidence="7">OMPDCase</shortName>
        <shortName evidence="7">OMPdecase</shortName>
    </alternativeName>
</protein>
<organism evidence="9 10">
    <name type="scientific">Candidatus Fimiplasma intestinipullorum</name>
    <dbReference type="NCBI Taxonomy" id="2840825"/>
    <lineage>
        <taxon>Bacteria</taxon>
        <taxon>Bacillati</taxon>
        <taxon>Bacillota</taxon>
        <taxon>Clostridia</taxon>
        <taxon>Eubacteriales</taxon>
        <taxon>Candidatus Fimiplasma</taxon>
    </lineage>
</organism>
<evidence type="ECO:0000259" key="8">
    <source>
        <dbReference type="SMART" id="SM00934"/>
    </source>
</evidence>
<comment type="pathway">
    <text evidence="1 7">Pyrimidine metabolism; UMP biosynthesis via de novo pathway; UMP from orotate: step 2/2.</text>
</comment>
<evidence type="ECO:0000256" key="1">
    <source>
        <dbReference type="ARBA" id="ARBA00004861"/>
    </source>
</evidence>
<accession>A0A9D1HMK4</accession>
<evidence type="ECO:0000256" key="6">
    <source>
        <dbReference type="ARBA" id="ARBA00049157"/>
    </source>
</evidence>
<reference evidence="9" key="1">
    <citation type="submission" date="2020-10" db="EMBL/GenBank/DDBJ databases">
        <authorList>
            <person name="Gilroy R."/>
        </authorList>
    </citation>
    <scope>NUCLEOTIDE SEQUENCE</scope>
    <source>
        <strain evidence="9">CHK195-11698</strain>
    </source>
</reference>
<dbReference type="EMBL" id="DVMJ01000001">
    <property type="protein sequence ID" value="HIU12487.1"/>
    <property type="molecule type" value="Genomic_DNA"/>
</dbReference>
<keyword evidence="4 7" id="KW-0665">Pyrimidine biosynthesis</keyword>
<dbReference type="GO" id="GO:0044205">
    <property type="term" value="P:'de novo' UMP biosynthetic process"/>
    <property type="evidence" value="ECO:0007669"/>
    <property type="project" value="UniProtKB-UniRule"/>
</dbReference>
<dbReference type="InterPro" id="IPR011995">
    <property type="entry name" value="OMPdecase_type-2"/>
</dbReference>
<evidence type="ECO:0000256" key="4">
    <source>
        <dbReference type="ARBA" id="ARBA00022975"/>
    </source>
</evidence>
<evidence type="ECO:0000313" key="9">
    <source>
        <dbReference type="EMBL" id="HIU12487.1"/>
    </source>
</evidence>
<dbReference type="InterPro" id="IPR011060">
    <property type="entry name" value="RibuloseP-bd_barrel"/>
</dbReference>
<name>A0A9D1HMK4_9FIRM</name>
<dbReference type="InterPro" id="IPR013785">
    <property type="entry name" value="Aldolase_TIM"/>
</dbReference>
<dbReference type="HAMAP" id="MF_01215">
    <property type="entry name" value="OMPdecase_type2"/>
    <property type="match status" value="1"/>
</dbReference>
<dbReference type="SUPFAM" id="SSF51366">
    <property type="entry name" value="Ribulose-phoshate binding barrel"/>
    <property type="match status" value="1"/>
</dbReference>
<keyword evidence="5 7" id="KW-0456">Lyase</keyword>